<keyword evidence="3 6" id="KW-0812">Transmembrane</keyword>
<feature type="transmembrane region" description="Helical" evidence="6">
    <location>
        <begin position="189"/>
        <end position="212"/>
    </location>
</feature>
<dbReference type="InterPro" id="IPR020846">
    <property type="entry name" value="MFS_dom"/>
</dbReference>
<feature type="transmembrane region" description="Helical" evidence="6">
    <location>
        <begin position="326"/>
        <end position="345"/>
    </location>
</feature>
<organism evidence="8 9">
    <name type="scientific">Pseudoteredinibacter isoporae</name>
    <dbReference type="NCBI Taxonomy" id="570281"/>
    <lineage>
        <taxon>Bacteria</taxon>
        <taxon>Pseudomonadati</taxon>
        <taxon>Pseudomonadota</taxon>
        <taxon>Gammaproteobacteria</taxon>
        <taxon>Cellvibrionales</taxon>
        <taxon>Cellvibrionaceae</taxon>
        <taxon>Pseudoteredinibacter</taxon>
    </lineage>
</organism>
<accession>A0A7X0MXH2</accession>
<dbReference type="GO" id="GO:0016020">
    <property type="term" value="C:membrane"/>
    <property type="evidence" value="ECO:0007669"/>
    <property type="project" value="UniProtKB-SubCell"/>
</dbReference>
<dbReference type="PANTHER" id="PTHR12778:SF10">
    <property type="entry name" value="MAJOR FACILITATOR SUPERFAMILY DOMAIN-CONTAINING PROTEIN 3"/>
    <property type="match status" value="1"/>
</dbReference>
<feature type="transmembrane region" description="Helical" evidence="6">
    <location>
        <begin position="453"/>
        <end position="470"/>
    </location>
</feature>
<comment type="caution">
    <text evidence="8">The sequence shown here is derived from an EMBL/GenBank/DDBJ whole genome shotgun (WGS) entry which is preliminary data.</text>
</comment>
<evidence type="ECO:0000256" key="4">
    <source>
        <dbReference type="ARBA" id="ARBA00022989"/>
    </source>
</evidence>
<gene>
    <name evidence="8" type="ORF">HNR48_001200</name>
</gene>
<name>A0A7X0MXH2_9GAMM</name>
<dbReference type="PANTHER" id="PTHR12778">
    <property type="entry name" value="SOLUTE CARRIER FAMILY 33 ACETYL-COA TRANSPORTER -RELATED"/>
    <property type="match status" value="1"/>
</dbReference>
<reference evidence="8 9" key="1">
    <citation type="submission" date="2020-08" db="EMBL/GenBank/DDBJ databases">
        <title>Genomic Encyclopedia of Type Strains, Phase IV (KMG-IV): sequencing the most valuable type-strain genomes for metagenomic binning, comparative biology and taxonomic classification.</title>
        <authorList>
            <person name="Goeker M."/>
        </authorList>
    </citation>
    <scope>NUCLEOTIDE SEQUENCE [LARGE SCALE GENOMIC DNA]</scope>
    <source>
        <strain evidence="8 9">DSM 22368</strain>
    </source>
</reference>
<feature type="transmembrane region" description="Helical" evidence="6">
    <location>
        <begin position="365"/>
        <end position="383"/>
    </location>
</feature>
<feature type="transmembrane region" description="Helical" evidence="6">
    <location>
        <begin position="21"/>
        <end position="42"/>
    </location>
</feature>
<dbReference type="InterPro" id="IPR011701">
    <property type="entry name" value="MFS"/>
</dbReference>
<keyword evidence="2" id="KW-0813">Transport</keyword>
<dbReference type="EMBL" id="JACHHT010000001">
    <property type="protein sequence ID" value="MBB6520922.1"/>
    <property type="molecule type" value="Genomic_DNA"/>
</dbReference>
<evidence type="ECO:0000256" key="2">
    <source>
        <dbReference type="ARBA" id="ARBA00022448"/>
    </source>
</evidence>
<dbReference type="InParanoid" id="A0A7X0MXH2"/>
<proteinExistence type="predicted"/>
<evidence type="ECO:0000256" key="6">
    <source>
        <dbReference type="SAM" id="Phobius"/>
    </source>
</evidence>
<dbReference type="Pfam" id="PF13000">
    <property type="entry name" value="Acatn"/>
    <property type="match status" value="1"/>
</dbReference>
<feature type="transmembrane region" description="Helical" evidence="6">
    <location>
        <begin position="118"/>
        <end position="142"/>
    </location>
</feature>
<keyword evidence="4 6" id="KW-1133">Transmembrane helix</keyword>
<evidence type="ECO:0000313" key="8">
    <source>
        <dbReference type="EMBL" id="MBB6520922.1"/>
    </source>
</evidence>
<evidence type="ECO:0000256" key="1">
    <source>
        <dbReference type="ARBA" id="ARBA00004141"/>
    </source>
</evidence>
<dbReference type="SUPFAM" id="SSF103473">
    <property type="entry name" value="MFS general substrate transporter"/>
    <property type="match status" value="1"/>
</dbReference>
<feature type="transmembrane region" description="Helical" evidence="6">
    <location>
        <begin position="416"/>
        <end position="441"/>
    </location>
</feature>
<feature type="transmembrane region" description="Helical" evidence="6">
    <location>
        <begin position="280"/>
        <end position="305"/>
    </location>
</feature>
<feature type="transmembrane region" description="Helical" evidence="6">
    <location>
        <begin position="390"/>
        <end position="410"/>
    </location>
</feature>
<dbReference type="FunCoup" id="A0A7X0MXH2">
    <property type="interactions" value="145"/>
</dbReference>
<evidence type="ECO:0000259" key="7">
    <source>
        <dbReference type="PROSITE" id="PS50850"/>
    </source>
</evidence>
<feature type="transmembrane region" description="Helical" evidence="6">
    <location>
        <begin position="232"/>
        <end position="251"/>
    </location>
</feature>
<sequence>MSKIEQFSWRETFSLILSKKVAVILLLGFSAGIPYFLIFSTLSLWLKEAGIERSTIAFLSWAALGYSFKFIWAPLVDQMRLPYLANWLGRRRSWLLFSQVWVILSIGFMALSDPGYSLWLTAGAAVSLGFAAATQDIVIDAYRIESADSYLQSILSSAYIAGYRGGMLLGGAGALLISDFLGGDSYSSISWSIAYLTMAFAMLAGVLTTLSINEPSADIGRETNSSSENLRLLLGFIVCAISFASSFVWLGPQLNSFKPELLEFFNNKALAGFLVETSRMFLSIACVFVVVKLVVRANVVPAYIVQRSYVDPITDFFERYGKGAMMILGLIALYRLSDIVMGVIANVFYADAGYSKQQIASLSKFYGLFATLAGGFLGGALSIRYGVYRTLLLGAILSALTNILFSYVAASEANSVLLAAAITADNLSGGLATAAFIAYLSSLTSVSFTAMQYAIFSSLMTLFPKLIAGYSGMMSLALGYEVFFYVTAALGIPAVVLVLILQRLIPITERNIE</sequence>
<evidence type="ECO:0000256" key="3">
    <source>
        <dbReference type="ARBA" id="ARBA00022692"/>
    </source>
</evidence>
<dbReference type="RefSeq" id="WP_166849925.1">
    <property type="nucleotide sequence ID" value="NZ_JAAONY010000001.1"/>
</dbReference>
<feature type="transmembrane region" description="Helical" evidence="6">
    <location>
        <begin position="54"/>
        <end position="72"/>
    </location>
</feature>
<comment type="subcellular location">
    <subcellularLocation>
        <location evidence="1">Membrane</location>
        <topology evidence="1">Multi-pass membrane protein</topology>
    </subcellularLocation>
</comment>
<dbReference type="InterPro" id="IPR036259">
    <property type="entry name" value="MFS_trans_sf"/>
</dbReference>
<dbReference type="GO" id="GO:0035348">
    <property type="term" value="P:acetyl-CoA transmembrane transport"/>
    <property type="evidence" value="ECO:0007669"/>
    <property type="project" value="InterPro"/>
</dbReference>
<keyword evidence="5 6" id="KW-0472">Membrane</keyword>
<dbReference type="InterPro" id="IPR004752">
    <property type="entry name" value="AmpG_permease/AT-1"/>
</dbReference>
<dbReference type="Proteomes" id="UP000528457">
    <property type="component" value="Unassembled WGS sequence"/>
</dbReference>
<keyword evidence="9" id="KW-1185">Reference proteome</keyword>
<evidence type="ECO:0000313" key="9">
    <source>
        <dbReference type="Proteomes" id="UP000528457"/>
    </source>
</evidence>
<feature type="transmembrane region" description="Helical" evidence="6">
    <location>
        <begin position="154"/>
        <end position="177"/>
    </location>
</feature>
<feature type="transmembrane region" description="Helical" evidence="6">
    <location>
        <begin position="93"/>
        <end position="112"/>
    </location>
</feature>
<dbReference type="GO" id="GO:0008521">
    <property type="term" value="F:acetyl-CoA transmembrane transporter activity"/>
    <property type="evidence" value="ECO:0007669"/>
    <property type="project" value="InterPro"/>
</dbReference>
<dbReference type="PROSITE" id="PS50850">
    <property type="entry name" value="MFS"/>
    <property type="match status" value="1"/>
</dbReference>
<dbReference type="Gene3D" id="1.20.1250.20">
    <property type="entry name" value="MFS general substrate transporter like domains"/>
    <property type="match status" value="2"/>
</dbReference>
<dbReference type="InterPro" id="IPR024371">
    <property type="entry name" value="AcetylCoA_trans_1-like"/>
</dbReference>
<dbReference type="Pfam" id="PF07690">
    <property type="entry name" value="MFS_1"/>
    <property type="match status" value="1"/>
</dbReference>
<evidence type="ECO:0000256" key="5">
    <source>
        <dbReference type="ARBA" id="ARBA00023136"/>
    </source>
</evidence>
<dbReference type="NCBIfam" id="TIGR00901">
    <property type="entry name" value="2A0125"/>
    <property type="match status" value="1"/>
</dbReference>
<feature type="transmembrane region" description="Helical" evidence="6">
    <location>
        <begin position="482"/>
        <end position="501"/>
    </location>
</feature>
<dbReference type="AlphaFoldDB" id="A0A7X0MXH2"/>
<protein>
    <submittedName>
        <fullName evidence="8">PAT family beta-lactamase induction signal transducer AmpG</fullName>
    </submittedName>
</protein>
<feature type="domain" description="Major facilitator superfamily (MFS) profile" evidence="7">
    <location>
        <begin position="321"/>
        <end position="513"/>
    </location>
</feature>